<keyword evidence="3" id="KW-1185">Reference proteome</keyword>
<comment type="caution">
    <text evidence="2">The sequence shown here is derived from an EMBL/GenBank/DDBJ whole genome shotgun (WGS) entry which is preliminary data.</text>
</comment>
<dbReference type="RefSeq" id="WP_146439547.1">
    <property type="nucleotide sequence ID" value="NZ_SJPL01000001.1"/>
</dbReference>
<dbReference type="AlphaFoldDB" id="A0A5C5Y7J3"/>
<keyword evidence="1" id="KW-0732">Signal</keyword>
<evidence type="ECO:0000313" key="2">
    <source>
        <dbReference type="EMBL" id="TWT70939.1"/>
    </source>
</evidence>
<gene>
    <name evidence="2" type="ORF">Pan14r_32470</name>
</gene>
<reference evidence="2 3" key="1">
    <citation type="submission" date="2019-02" db="EMBL/GenBank/DDBJ databases">
        <title>Deep-cultivation of Planctomycetes and their phenomic and genomic characterization uncovers novel biology.</title>
        <authorList>
            <person name="Wiegand S."/>
            <person name="Jogler M."/>
            <person name="Boedeker C."/>
            <person name="Pinto D."/>
            <person name="Vollmers J."/>
            <person name="Rivas-Marin E."/>
            <person name="Kohn T."/>
            <person name="Peeters S.H."/>
            <person name="Heuer A."/>
            <person name="Rast P."/>
            <person name="Oberbeckmann S."/>
            <person name="Bunk B."/>
            <person name="Jeske O."/>
            <person name="Meyerdierks A."/>
            <person name="Storesund J.E."/>
            <person name="Kallscheuer N."/>
            <person name="Luecker S."/>
            <person name="Lage O.M."/>
            <person name="Pohl T."/>
            <person name="Merkel B.J."/>
            <person name="Hornburger P."/>
            <person name="Mueller R.-W."/>
            <person name="Bruemmer F."/>
            <person name="Labrenz M."/>
            <person name="Spormann A.M."/>
            <person name="Op Den Camp H."/>
            <person name="Overmann J."/>
            <person name="Amann R."/>
            <person name="Jetten M.S.M."/>
            <person name="Mascher T."/>
            <person name="Medema M.H."/>
            <person name="Devos D.P."/>
            <person name="Kaster A.-K."/>
            <person name="Ovreas L."/>
            <person name="Rohde M."/>
            <person name="Galperin M.Y."/>
            <person name="Jogler C."/>
        </authorList>
    </citation>
    <scope>NUCLEOTIDE SEQUENCE [LARGE SCALE GENOMIC DNA]</scope>
    <source>
        <strain evidence="2 3">Pan14r</strain>
    </source>
</reference>
<protein>
    <submittedName>
        <fullName evidence="2">Uncharacterized protein</fullName>
    </submittedName>
</protein>
<dbReference type="EMBL" id="SJPL01000001">
    <property type="protein sequence ID" value="TWT70939.1"/>
    <property type="molecule type" value="Genomic_DNA"/>
</dbReference>
<accession>A0A5C5Y7J3</accession>
<sequence precursor="true">MRTFATLAIILLLVTLAVPASADADLDALLGELSFGESQLVSDNAMPSDAEEAIDQLPPPDANVASEQPELGFASDGMIESDQDDLALTDPIPASGTLVQQQPAYQATPSVELAPQTAIGPAVEQPTALPQPIVSENTAMAGAAHQAACSCNQCSGHGANMRGQASYAGCSSGQCGSAYQCTPHRKPTLPPPSTFQQVFHSRPANADLWAGYEAEAAHREAHAYKHVRGECDCFKKKSCFLHRASPPVYRGACDECQCSSGGCDCSHH</sequence>
<organism evidence="2 3">
    <name type="scientific">Crateriforma conspicua</name>
    <dbReference type="NCBI Taxonomy" id="2527996"/>
    <lineage>
        <taxon>Bacteria</taxon>
        <taxon>Pseudomonadati</taxon>
        <taxon>Planctomycetota</taxon>
        <taxon>Planctomycetia</taxon>
        <taxon>Planctomycetales</taxon>
        <taxon>Planctomycetaceae</taxon>
        <taxon>Crateriforma</taxon>
    </lineage>
</organism>
<proteinExistence type="predicted"/>
<dbReference type="OrthoDB" id="285984at2"/>
<feature type="chain" id="PRO_5022933434" evidence="1">
    <location>
        <begin position="23"/>
        <end position="268"/>
    </location>
</feature>
<feature type="signal peptide" evidence="1">
    <location>
        <begin position="1"/>
        <end position="22"/>
    </location>
</feature>
<evidence type="ECO:0000313" key="3">
    <source>
        <dbReference type="Proteomes" id="UP000317238"/>
    </source>
</evidence>
<evidence type="ECO:0000256" key="1">
    <source>
        <dbReference type="SAM" id="SignalP"/>
    </source>
</evidence>
<name>A0A5C5Y7J3_9PLAN</name>
<dbReference type="Proteomes" id="UP000317238">
    <property type="component" value="Unassembled WGS sequence"/>
</dbReference>